<dbReference type="UniPathway" id="UPA00193"/>
<sequence length="414" mass="44615">MSATTYEDTEVFAAIRDEEARQRNNIELIASENFTSAAVMKAQGSHLTNKYAEGYPGRRWYGGCEHVDVIEQLALDRVKKLFGAEHANVQPHSGSQANAAVYFSVLNPGDKIFTMDLAHGGHLTHGHKANFSGRFYDVTHYGVSASDERIDYDELEATAHTLKPKLITAGASAYPREIDFERLAKIAKDVGAYLFVDMAHIAGLVAGGVHPNPVPHADFVTTTTHKSLRGPRGGVILCKQEFAKKIDAQVFPGVQGGPLMHVIAAKAVCFGEALQPEFRGYAEQVVKNAQALAARLASHGYRIVSGGTDNHLLLVDLRPKGLNGADASHALDEAGITVNKNGIPFDTGSPMKPSGIRIGTPAVTTRGMKEADVEKVADLIHRALEVKDDQTALEAIRAEVFAFNKAFPLPGSTL</sequence>
<dbReference type="Pfam" id="PF00464">
    <property type="entry name" value="SHMT"/>
    <property type="match status" value="1"/>
</dbReference>
<evidence type="ECO:0000256" key="5">
    <source>
        <dbReference type="ARBA" id="ARBA00022490"/>
    </source>
</evidence>
<feature type="binding site" evidence="9">
    <location>
        <position position="117"/>
    </location>
    <ligand>
        <name>(6S)-5,6,7,8-tetrahydrofolate</name>
        <dbReference type="ChEBI" id="CHEBI:57453"/>
    </ligand>
</feature>
<evidence type="ECO:0000313" key="12">
    <source>
        <dbReference type="EMBL" id="QJE98849.1"/>
    </source>
</evidence>
<dbReference type="SUPFAM" id="SSF53383">
    <property type="entry name" value="PLP-dependent transferases"/>
    <property type="match status" value="1"/>
</dbReference>
<evidence type="ECO:0000313" key="13">
    <source>
        <dbReference type="Proteomes" id="UP000501812"/>
    </source>
</evidence>
<evidence type="ECO:0000256" key="2">
    <source>
        <dbReference type="ARBA" id="ARBA00004496"/>
    </source>
</evidence>
<keyword evidence="5 9" id="KW-0963">Cytoplasm</keyword>
<dbReference type="GO" id="GO:0032259">
    <property type="term" value="P:methylation"/>
    <property type="evidence" value="ECO:0007669"/>
    <property type="project" value="UniProtKB-KW"/>
</dbReference>
<comment type="pathway">
    <text evidence="9">One-carbon metabolism; tetrahydrofolate interconversion.</text>
</comment>
<dbReference type="Proteomes" id="UP000501812">
    <property type="component" value="Chromosome"/>
</dbReference>
<keyword evidence="6 9" id="KW-0554">One-carbon metabolism</keyword>
<dbReference type="InterPro" id="IPR015421">
    <property type="entry name" value="PyrdxlP-dep_Trfase_major"/>
</dbReference>
<dbReference type="InterPro" id="IPR049943">
    <property type="entry name" value="Ser_HO-MeTrfase-like"/>
</dbReference>
<dbReference type="GO" id="GO:0030170">
    <property type="term" value="F:pyridoxal phosphate binding"/>
    <property type="evidence" value="ECO:0007669"/>
    <property type="project" value="UniProtKB-UniRule"/>
</dbReference>
<dbReference type="InterPro" id="IPR015424">
    <property type="entry name" value="PyrdxlP-dep_Trfase"/>
</dbReference>
<evidence type="ECO:0000256" key="7">
    <source>
        <dbReference type="ARBA" id="ARBA00022679"/>
    </source>
</evidence>
<proteinExistence type="inferred from homology"/>
<dbReference type="AlphaFoldDB" id="A0A858RR86"/>
<feature type="modified residue" description="N6-(pyridoxal phosphate)lysine" evidence="9 10">
    <location>
        <position position="226"/>
    </location>
</feature>
<reference evidence="12 13" key="1">
    <citation type="submission" date="2020-04" db="EMBL/GenBank/DDBJ databases">
        <title>Luteolibacter sp. G-1-1-1 isolated from soil.</title>
        <authorList>
            <person name="Dahal R.H."/>
        </authorList>
    </citation>
    <scope>NUCLEOTIDE SEQUENCE [LARGE SCALE GENOMIC DNA]</scope>
    <source>
        <strain evidence="12 13">G-1-1-1</strain>
    </source>
</reference>
<keyword evidence="7 9" id="KW-0808">Transferase</keyword>
<comment type="catalytic activity">
    <reaction evidence="9">
        <text>(6R)-5,10-methylene-5,6,7,8-tetrahydrofolate + glycine + H2O = (6S)-5,6,7,8-tetrahydrofolate + L-serine</text>
        <dbReference type="Rhea" id="RHEA:15481"/>
        <dbReference type="ChEBI" id="CHEBI:15377"/>
        <dbReference type="ChEBI" id="CHEBI:15636"/>
        <dbReference type="ChEBI" id="CHEBI:33384"/>
        <dbReference type="ChEBI" id="CHEBI:57305"/>
        <dbReference type="ChEBI" id="CHEBI:57453"/>
        <dbReference type="EC" id="2.1.2.1"/>
    </reaction>
</comment>
<dbReference type="PIRSF" id="PIRSF000412">
    <property type="entry name" value="SHMT"/>
    <property type="match status" value="1"/>
</dbReference>
<dbReference type="InterPro" id="IPR015422">
    <property type="entry name" value="PyrdxlP-dep_Trfase_small"/>
</dbReference>
<feature type="domain" description="Serine hydroxymethyltransferase-like" evidence="11">
    <location>
        <begin position="7"/>
        <end position="380"/>
    </location>
</feature>
<organism evidence="12 13">
    <name type="scientific">Luteolibacter luteus</name>
    <dbReference type="NCBI Taxonomy" id="2728835"/>
    <lineage>
        <taxon>Bacteria</taxon>
        <taxon>Pseudomonadati</taxon>
        <taxon>Verrucomicrobiota</taxon>
        <taxon>Verrucomicrobiia</taxon>
        <taxon>Verrucomicrobiales</taxon>
        <taxon>Verrucomicrobiaceae</taxon>
        <taxon>Luteolibacter</taxon>
    </lineage>
</organism>
<dbReference type="GO" id="GO:0035999">
    <property type="term" value="P:tetrahydrofolate interconversion"/>
    <property type="evidence" value="ECO:0007669"/>
    <property type="project" value="UniProtKB-UniRule"/>
</dbReference>
<dbReference type="PROSITE" id="PS00096">
    <property type="entry name" value="SHMT"/>
    <property type="match status" value="1"/>
</dbReference>
<dbReference type="FunFam" id="3.40.640.10:FF:000001">
    <property type="entry name" value="Serine hydroxymethyltransferase"/>
    <property type="match status" value="1"/>
</dbReference>
<evidence type="ECO:0000256" key="10">
    <source>
        <dbReference type="PIRSR" id="PIRSR000412-50"/>
    </source>
</evidence>
<evidence type="ECO:0000256" key="8">
    <source>
        <dbReference type="ARBA" id="ARBA00022898"/>
    </source>
</evidence>
<dbReference type="PANTHER" id="PTHR11680">
    <property type="entry name" value="SERINE HYDROXYMETHYLTRANSFERASE"/>
    <property type="match status" value="1"/>
</dbReference>
<protein>
    <recommendedName>
        <fullName evidence="9">Serine hydroxymethyltransferase</fullName>
        <shortName evidence="9">SHMT</shortName>
        <shortName evidence="9">Serine methylase</shortName>
        <ecNumber evidence="9">2.1.2.1</ecNumber>
    </recommendedName>
</protein>
<name>A0A858RR86_9BACT</name>
<feature type="binding site" evidence="9">
    <location>
        <begin position="121"/>
        <end position="123"/>
    </location>
    <ligand>
        <name>(6S)-5,6,7,8-tetrahydrofolate</name>
        <dbReference type="ChEBI" id="CHEBI:57453"/>
    </ligand>
</feature>
<dbReference type="NCBIfam" id="NF000586">
    <property type="entry name" value="PRK00011.1"/>
    <property type="match status" value="1"/>
</dbReference>
<dbReference type="UniPathway" id="UPA00288">
    <property type="reaction ID" value="UER01023"/>
</dbReference>
<dbReference type="EC" id="2.1.2.1" evidence="9"/>
<dbReference type="EMBL" id="CP051774">
    <property type="protein sequence ID" value="QJE98849.1"/>
    <property type="molecule type" value="Genomic_DNA"/>
</dbReference>
<comment type="function">
    <text evidence="9">Catalyzes the reversible interconversion of serine and glycine with tetrahydrofolate (THF) serving as the one-carbon carrier. This reaction serves as the major source of one-carbon groups required for the biosynthesis of purines, thymidylate, methionine, and other important biomolecules. Also exhibits THF-independent aldolase activity toward beta-hydroxyamino acids, producing glycine and aldehydes, via a retro-aldol mechanism.</text>
</comment>
<dbReference type="HAMAP" id="MF_00051">
    <property type="entry name" value="SHMT"/>
    <property type="match status" value="1"/>
</dbReference>
<dbReference type="InterPro" id="IPR019798">
    <property type="entry name" value="Ser_HO-MeTrfase_PLP_BS"/>
</dbReference>
<dbReference type="PANTHER" id="PTHR11680:SF35">
    <property type="entry name" value="SERINE HYDROXYMETHYLTRANSFERASE 1"/>
    <property type="match status" value="1"/>
</dbReference>
<keyword evidence="8 9" id="KW-0663">Pyridoxal phosphate</keyword>
<keyword evidence="13" id="KW-1185">Reference proteome</keyword>
<dbReference type="GO" id="GO:0005829">
    <property type="term" value="C:cytosol"/>
    <property type="evidence" value="ECO:0007669"/>
    <property type="project" value="TreeGrafter"/>
</dbReference>
<keyword evidence="9" id="KW-0028">Amino-acid biosynthesis</keyword>
<comment type="caution">
    <text evidence="9">Lacks conserved residue(s) required for the propagation of feature annotation.</text>
</comment>
<dbReference type="GO" id="GO:0004372">
    <property type="term" value="F:glycine hydroxymethyltransferase activity"/>
    <property type="evidence" value="ECO:0007669"/>
    <property type="project" value="UniProtKB-UniRule"/>
</dbReference>
<dbReference type="CDD" id="cd00378">
    <property type="entry name" value="SHMT"/>
    <property type="match status" value="1"/>
</dbReference>
<accession>A0A858RR86</accession>
<comment type="cofactor">
    <cofactor evidence="1 9 10">
        <name>pyridoxal 5'-phosphate</name>
        <dbReference type="ChEBI" id="CHEBI:597326"/>
    </cofactor>
</comment>
<dbReference type="InterPro" id="IPR001085">
    <property type="entry name" value="Ser_HO-MeTrfase"/>
</dbReference>
<comment type="pathway">
    <text evidence="9">Amino-acid biosynthesis; glycine biosynthesis; glycine from L-serine: step 1/1.</text>
</comment>
<evidence type="ECO:0000256" key="4">
    <source>
        <dbReference type="ARBA" id="ARBA00011738"/>
    </source>
</evidence>
<gene>
    <name evidence="9" type="primary">glyA</name>
    <name evidence="12" type="ORF">HHL09_24735</name>
</gene>
<dbReference type="Gene3D" id="3.90.1150.10">
    <property type="entry name" value="Aspartate Aminotransferase, domain 1"/>
    <property type="match status" value="1"/>
</dbReference>
<evidence type="ECO:0000256" key="6">
    <source>
        <dbReference type="ARBA" id="ARBA00022563"/>
    </source>
</evidence>
<feature type="site" description="Plays an important role in substrate specificity" evidence="9">
    <location>
        <position position="225"/>
    </location>
</feature>
<evidence type="ECO:0000259" key="11">
    <source>
        <dbReference type="Pfam" id="PF00464"/>
    </source>
</evidence>
<dbReference type="InterPro" id="IPR039429">
    <property type="entry name" value="SHMT-like_dom"/>
</dbReference>
<comment type="subcellular location">
    <subcellularLocation>
        <location evidence="2 9">Cytoplasm</location>
    </subcellularLocation>
</comment>
<dbReference type="GO" id="GO:0008168">
    <property type="term" value="F:methyltransferase activity"/>
    <property type="evidence" value="ECO:0007669"/>
    <property type="project" value="UniProtKB-KW"/>
</dbReference>
<dbReference type="KEGG" id="luo:HHL09_24735"/>
<dbReference type="Gene3D" id="3.40.640.10">
    <property type="entry name" value="Type I PLP-dependent aspartate aminotransferase-like (Major domain)"/>
    <property type="match status" value="1"/>
</dbReference>
<evidence type="ECO:0000256" key="3">
    <source>
        <dbReference type="ARBA" id="ARBA00006376"/>
    </source>
</evidence>
<dbReference type="GO" id="GO:0019264">
    <property type="term" value="P:glycine biosynthetic process from serine"/>
    <property type="evidence" value="ECO:0007669"/>
    <property type="project" value="UniProtKB-UniRule"/>
</dbReference>
<evidence type="ECO:0000256" key="1">
    <source>
        <dbReference type="ARBA" id="ARBA00001933"/>
    </source>
</evidence>
<evidence type="ECO:0000256" key="9">
    <source>
        <dbReference type="HAMAP-Rule" id="MF_00051"/>
    </source>
</evidence>
<comment type="similarity">
    <text evidence="3 9">Belongs to the SHMT family.</text>
</comment>
<comment type="subunit">
    <text evidence="4 9">Homodimer.</text>
</comment>
<keyword evidence="12" id="KW-0489">Methyltransferase</keyword>